<dbReference type="RefSeq" id="WP_379752583.1">
    <property type="nucleotide sequence ID" value="NZ_JBHSMR010000011.1"/>
</dbReference>
<feature type="chain" id="PRO_5046950274" evidence="2">
    <location>
        <begin position="26"/>
        <end position="246"/>
    </location>
</feature>
<dbReference type="InterPro" id="IPR013424">
    <property type="entry name" value="Ice-binding_C"/>
</dbReference>
<dbReference type="EMBL" id="JBHSMR010000011">
    <property type="protein sequence ID" value="MFC5477859.1"/>
    <property type="molecule type" value="Genomic_DNA"/>
</dbReference>
<evidence type="ECO:0000313" key="4">
    <source>
        <dbReference type="EMBL" id="MFC5477859.1"/>
    </source>
</evidence>
<proteinExistence type="predicted"/>
<keyword evidence="5" id="KW-1185">Reference proteome</keyword>
<evidence type="ECO:0000256" key="2">
    <source>
        <dbReference type="SAM" id="SignalP"/>
    </source>
</evidence>
<comment type="caution">
    <text evidence="4">The sequence shown here is derived from an EMBL/GenBank/DDBJ whole genome shotgun (WGS) entry which is preliminary data.</text>
</comment>
<feature type="signal peptide" evidence="2">
    <location>
        <begin position="1"/>
        <end position="25"/>
    </location>
</feature>
<feature type="domain" description="Ice-binding protein C-terminal" evidence="3">
    <location>
        <begin position="220"/>
        <end position="242"/>
    </location>
</feature>
<reference evidence="5" key="1">
    <citation type="journal article" date="2019" name="Int. J. Syst. Evol. Microbiol.">
        <title>The Global Catalogue of Microorganisms (GCM) 10K type strain sequencing project: providing services to taxonomists for standard genome sequencing and annotation.</title>
        <authorList>
            <consortium name="The Broad Institute Genomics Platform"/>
            <consortium name="The Broad Institute Genome Sequencing Center for Infectious Disease"/>
            <person name="Wu L."/>
            <person name="Ma J."/>
        </authorList>
    </citation>
    <scope>NUCLEOTIDE SEQUENCE [LARGE SCALE GENOMIC DNA]</scope>
    <source>
        <strain evidence="5">CCUG 43111</strain>
    </source>
</reference>
<accession>A0ABW0MI57</accession>
<evidence type="ECO:0000256" key="1">
    <source>
        <dbReference type="SAM" id="MobiDB-lite"/>
    </source>
</evidence>
<dbReference type="Proteomes" id="UP001596101">
    <property type="component" value="Unassembled WGS sequence"/>
</dbReference>
<gene>
    <name evidence="4" type="ORF">ACFPQ5_06660</name>
</gene>
<protein>
    <submittedName>
        <fullName evidence="4">VPLPA-CTERM sorting domain-containing protein</fullName>
    </submittedName>
</protein>
<evidence type="ECO:0000259" key="3">
    <source>
        <dbReference type="Pfam" id="PF07589"/>
    </source>
</evidence>
<dbReference type="NCBIfam" id="TIGR02595">
    <property type="entry name" value="PEP_CTERM"/>
    <property type="match status" value="1"/>
</dbReference>
<dbReference type="Pfam" id="PF07589">
    <property type="entry name" value="PEP-CTERM"/>
    <property type="match status" value="1"/>
</dbReference>
<dbReference type="InterPro" id="IPR022472">
    <property type="entry name" value="VPLPA-CTERM"/>
</dbReference>
<keyword evidence="2" id="KW-0732">Signal</keyword>
<feature type="region of interest" description="Disordered" evidence="1">
    <location>
        <begin position="57"/>
        <end position="79"/>
    </location>
</feature>
<name>A0ABW0MI57_9BURK</name>
<organism evidence="4 5">
    <name type="scientific">Massilia suwonensis</name>
    <dbReference type="NCBI Taxonomy" id="648895"/>
    <lineage>
        <taxon>Bacteria</taxon>
        <taxon>Pseudomonadati</taxon>
        <taxon>Pseudomonadota</taxon>
        <taxon>Betaproteobacteria</taxon>
        <taxon>Burkholderiales</taxon>
        <taxon>Oxalobacteraceae</taxon>
        <taxon>Telluria group</taxon>
        <taxon>Massilia</taxon>
    </lineage>
</organism>
<evidence type="ECO:0000313" key="5">
    <source>
        <dbReference type="Proteomes" id="UP001596101"/>
    </source>
</evidence>
<feature type="compositionally biased region" description="Polar residues" evidence="1">
    <location>
        <begin position="57"/>
        <end position="76"/>
    </location>
</feature>
<dbReference type="NCBIfam" id="TIGR03370">
    <property type="entry name" value="VPLPA-CTERM"/>
    <property type="match status" value="1"/>
</dbReference>
<sequence>MSTSFKKLTAGAAAVFALIALPLHAEPILNGDFEGGMSNWTVVNQVGSDGGFMLQSGSSSPVTGTAVPSPTGSNAAMTDAEGPGSHLLYQDFMQTTAVGSARLSFDLFIGNRAEAFSVPDPLSLDFATPALNQQARVDLLLGGSDPFSLAAQDVLLNLFATLPGDPLVSGYNHIEVDITALLNANLNQSLRLRFAEVDNVNLFQFGVDNVLLTIGDANEVPEPASMLLLLGGLAAAGLSRRRSQRR</sequence>